<feature type="transmembrane region" description="Helical" evidence="1">
    <location>
        <begin position="205"/>
        <end position="224"/>
    </location>
</feature>
<name>A0A7W8Z0U0_9ACTN</name>
<evidence type="ECO:0000313" key="2">
    <source>
        <dbReference type="EMBL" id="MBB5625247.1"/>
    </source>
</evidence>
<dbReference type="AlphaFoldDB" id="A0A7W8Z0U0"/>
<feature type="transmembrane region" description="Helical" evidence="1">
    <location>
        <begin position="51"/>
        <end position="70"/>
    </location>
</feature>
<keyword evidence="1" id="KW-0472">Membrane</keyword>
<proteinExistence type="predicted"/>
<reference evidence="2 3" key="1">
    <citation type="submission" date="2020-08" db="EMBL/GenBank/DDBJ databases">
        <title>Sequencing the genomes of 1000 actinobacteria strains.</title>
        <authorList>
            <person name="Klenk H.-P."/>
        </authorList>
    </citation>
    <scope>NUCLEOTIDE SEQUENCE [LARGE SCALE GENOMIC DNA]</scope>
    <source>
        <strain evidence="2 3">DSM 45790</strain>
    </source>
</reference>
<accession>A0A7W8Z0U0</accession>
<gene>
    <name evidence="2" type="ORF">BJ981_000946</name>
</gene>
<protein>
    <submittedName>
        <fullName evidence="2">Threonine/homoserine/homoserine lactone efflux protein</fullName>
    </submittedName>
</protein>
<keyword evidence="1" id="KW-1133">Transmembrane helix</keyword>
<dbReference type="RefSeq" id="WP_184608491.1">
    <property type="nucleotide sequence ID" value="NZ_BOOS01000034.1"/>
</dbReference>
<organism evidence="2 3">
    <name type="scientific">Sphaerisporangium krabiense</name>
    <dbReference type="NCBI Taxonomy" id="763782"/>
    <lineage>
        <taxon>Bacteria</taxon>
        <taxon>Bacillati</taxon>
        <taxon>Actinomycetota</taxon>
        <taxon>Actinomycetes</taxon>
        <taxon>Streptosporangiales</taxon>
        <taxon>Streptosporangiaceae</taxon>
        <taxon>Sphaerisporangium</taxon>
    </lineage>
</organism>
<evidence type="ECO:0000256" key="1">
    <source>
        <dbReference type="SAM" id="Phobius"/>
    </source>
</evidence>
<feature type="transmembrane region" description="Helical" evidence="1">
    <location>
        <begin position="104"/>
        <end position="126"/>
    </location>
</feature>
<feature type="transmembrane region" description="Helical" evidence="1">
    <location>
        <begin position="138"/>
        <end position="159"/>
    </location>
</feature>
<sequence>MRLKDGAGCLLVLLALVGVGVAQRAWERLMEAGGDRVALVLGLGGPRVDGHSLLGLLVLVGGVALLWWGVQRLRTGRRSRRERARRRADLRAFAAGLDDDNIRLYAGSVAVLLPFSPMMALGPPIMAVGMNAMGGWLIAGWSLGVSAAIVWWAGVMVGPRTVRRAFRLSRLLVAHLLVAYVTVGAFAGALIARVSEEELNATGQWWIPAAGLALLVTAWYQIVLRRRLAKEGRLRLWTG</sequence>
<comment type="caution">
    <text evidence="2">The sequence shown here is derived from an EMBL/GenBank/DDBJ whole genome shotgun (WGS) entry which is preliminary data.</text>
</comment>
<keyword evidence="1" id="KW-0812">Transmembrane</keyword>
<keyword evidence="3" id="KW-1185">Reference proteome</keyword>
<dbReference type="EMBL" id="JACHBR010000001">
    <property type="protein sequence ID" value="MBB5625247.1"/>
    <property type="molecule type" value="Genomic_DNA"/>
</dbReference>
<feature type="transmembrane region" description="Helical" evidence="1">
    <location>
        <begin position="171"/>
        <end position="193"/>
    </location>
</feature>
<dbReference type="Proteomes" id="UP000588112">
    <property type="component" value="Unassembled WGS sequence"/>
</dbReference>
<evidence type="ECO:0000313" key="3">
    <source>
        <dbReference type="Proteomes" id="UP000588112"/>
    </source>
</evidence>